<evidence type="ECO:0000259" key="3">
    <source>
        <dbReference type="PROSITE" id="PS51000"/>
    </source>
</evidence>
<dbReference type="Proteomes" id="UP000554054">
    <property type="component" value="Unassembled WGS sequence"/>
</dbReference>
<keyword evidence="1" id="KW-0805">Transcription regulation</keyword>
<keyword evidence="2" id="KW-0804">Transcription</keyword>
<dbReference type="InterPro" id="IPR001034">
    <property type="entry name" value="DeoR_HTH"/>
</dbReference>
<keyword evidence="5" id="KW-1185">Reference proteome</keyword>
<dbReference type="PANTHER" id="PTHR34580:SF3">
    <property type="entry name" value="PROTEIN PAFB"/>
    <property type="match status" value="1"/>
</dbReference>
<gene>
    <name evidence="4" type="ORF">BJY20_001566</name>
</gene>
<dbReference type="SUPFAM" id="SSF46785">
    <property type="entry name" value="Winged helix' DNA-binding domain"/>
    <property type="match status" value="1"/>
</dbReference>
<dbReference type="InterPro" id="IPR013196">
    <property type="entry name" value="HTH_11"/>
</dbReference>
<dbReference type="InterPro" id="IPR036390">
    <property type="entry name" value="WH_DNA-bd_sf"/>
</dbReference>
<dbReference type="Gene3D" id="1.10.10.10">
    <property type="entry name" value="Winged helix-like DNA-binding domain superfamily/Winged helix DNA-binding domain"/>
    <property type="match status" value="1"/>
</dbReference>
<reference evidence="4 5" key="1">
    <citation type="submission" date="2020-07" db="EMBL/GenBank/DDBJ databases">
        <title>Sequencing the genomes of 1000 actinobacteria strains.</title>
        <authorList>
            <person name="Klenk H.-P."/>
        </authorList>
    </citation>
    <scope>NUCLEOTIDE SEQUENCE [LARGE SCALE GENOMIC DNA]</scope>
    <source>
        <strain evidence="4 5">DSM 26154</strain>
    </source>
</reference>
<dbReference type="Pfam" id="PF08279">
    <property type="entry name" value="HTH_11"/>
    <property type="match status" value="1"/>
</dbReference>
<dbReference type="GO" id="GO:0003677">
    <property type="term" value="F:DNA binding"/>
    <property type="evidence" value="ECO:0007669"/>
    <property type="project" value="UniProtKB-KW"/>
</dbReference>
<dbReference type="PANTHER" id="PTHR34580">
    <property type="match status" value="1"/>
</dbReference>
<accession>A0A852VV55</accession>
<dbReference type="InterPro" id="IPR051534">
    <property type="entry name" value="CBASS_pafABC_assoc_protein"/>
</dbReference>
<sequence length="324" mass="35146">MAETTERVLRLLGLFQARSVWTGPELIEVLGVTTRTLRRDIGRLRDLGYPVEATPGVGGGYRFGAGGHMPPLLLEEDEVVAVTVALRVGAQGISAIGEPAVRALTKLDQVMPPRLRVEVAALADATALLPGATDDVDTGVLVVLAHAIRDRVRARFDYTGRTGEGSERDVEPYRLVATGRRWYLLAWDLRRQDWRTFRLDRMAGVRASTFRFTPREAPDAVEHVRRAVTRSGYAHRVRVRLTADAADVRRRVPEAYGTATSLGPGLSELESSADDLGLLARHLTLAAHDLGARLTVVDPPGLVTAIDEFVAAVGATPAPHGDSM</sequence>
<dbReference type="GO" id="GO:0003700">
    <property type="term" value="F:DNA-binding transcription factor activity"/>
    <property type="evidence" value="ECO:0007669"/>
    <property type="project" value="InterPro"/>
</dbReference>
<dbReference type="EMBL" id="JACCAE010000001">
    <property type="protein sequence ID" value="NYF98174.1"/>
    <property type="molecule type" value="Genomic_DNA"/>
</dbReference>
<feature type="domain" description="HTH deoR-type" evidence="3">
    <location>
        <begin position="4"/>
        <end position="59"/>
    </location>
</feature>
<comment type="caution">
    <text evidence="4">The sequence shown here is derived from an EMBL/GenBank/DDBJ whole genome shotgun (WGS) entry which is preliminary data.</text>
</comment>
<dbReference type="Pfam" id="PF13280">
    <property type="entry name" value="WYL"/>
    <property type="match status" value="1"/>
</dbReference>
<protein>
    <submittedName>
        <fullName evidence="4">Putative DNA-binding transcriptional regulator YafY</fullName>
    </submittedName>
</protein>
<evidence type="ECO:0000256" key="1">
    <source>
        <dbReference type="ARBA" id="ARBA00023015"/>
    </source>
</evidence>
<dbReference type="RefSeq" id="WP_185991017.1">
    <property type="nucleotide sequence ID" value="NZ_JACCAE010000001.1"/>
</dbReference>
<organism evidence="4 5">
    <name type="scientific">Janibacter cremeus</name>
    <dbReference type="NCBI Taxonomy" id="1285192"/>
    <lineage>
        <taxon>Bacteria</taxon>
        <taxon>Bacillati</taxon>
        <taxon>Actinomycetota</taxon>
        <taxon>Actinomycetes</taxon>
        <taxon>Micrococcales</taxon>
        <taxon>Intrasporangiaceae</taxon>
        <taxon>Janibacter</taxon>
    </lineage>
</organism>
<evidence type="ECO:0000313" key="5">
    <source>
        <dbReference type="Proteomes" id="UP000554054"/>
    </source>
</evidence>
<evidence type="ECO:0000313" key="4">
    <source>
        <dbReference type="EMBL" id="NYF98174.1"/>
    </source>
</evidence>
<dbReference type="PROSITE" id="PS51000">
    <property type="entry name" value="HTH_DEOR_2"/>
    <property type="match status" value="1"/>
</dbReference>
<name>A0A852VV55_9MICO</name>
<evidence type="ECO:0000256" key="2">
    <source>
        <dbReference type="ARBA" id="ARBA00023163"/>
    </source>
</evidence>
<keyword evidence="4" id="KW-0238">DNA-binding</keyword>
<dbReference type="AlphaFoldDB" id="A0A852VV55"/>
<dbReference type="PROSITE" id="PS52050">
    <property type="entry name" value="WYL"/>
    <property type="match status" value="1"/>
</dbReference>
<proteinExistence type="predicted"/>
<dbReference type="InterPro" id="IPR026881">
    <property type="entry name" value="WYL_dom"/>
</dbReference>
<dbReference type="InterPro" id="IPR036388">
    <property type="entry name" value="WH-like_DNA-bd_sf"/>
</dbReference>